<accession>A0ABW5QH99</accession>
<dbReference type="InterPro" id="IPR019660">
    <property type="entry name" value="Put_sensory_transdc_reg_YbjN"/>
</dbReference>
<dbReference type="RefSeq" id="WP_386831852.1">
    <property type="nucleotide sequence ID" value="NZ_JBHUNP010000001.1"/>
</dbReference>
<dbReference type="CDD" id="cd17033">
    <property type="entry name" value="DR1245-like"/>
    <property type="match status" value="1"/>
</dbReference>
<reference evidence="2" key="1">
    <citation type="journal article" date="2019" name="Int. J. Syst. Evol. Microbiol.">
        <title>The Global Catalogue of Microorganisms (GCM) 10K type strain sequencing project: providing services to taxonomists for standard genome sequencing and annotation.</title>
        <authorList>
            <consortium name="The Broad Institute Genomics Platform"/>
            <consortium name="The Broad Institute Genome Sequencing Center for Infectious Disease"/>
            <person name="Wu L."/>
            <person name="Ma J."/>
        </authorList>
    </citation>
    <scope>NUCLEOTIDE SEQUENCE [LARGE SCALE GENOMIC DNA]</scope>
    <source>
        <strain evidence="2">CCM 7427</strain>
    </source>
</reference>
<dbReference type="Pfam" id="PF10722">
    <property type="entry name" value="YbjN"/>
    <property type="match status" value="1"/>
</dbReference>
<organism evidence="1 2">
    <name type="scientific">Devosia albogilva</name>
    <dbReference type="NCBI Taxonomy" id="429726"/>
    <lineage>
        <taxon>Bacteria</taxon>
        <taxon>Pseudomonadati</taxon>
        <taxon>Pseudomonadota</taxon>
        <taxon>Alphaproteobacteria</taxon>
        <taxon>Hyphomicrobiales</taxon>
        <taxon>Devosiaceae</taxon>
        <taxon>Devosia</taxon>
    </lineage>
</organism>
<evidence type="ECO:0000313" key="1">
    <source>
        <dbReference type="EMBL" id="MFD2646876.1"/>
    </source>
</evidence>
<dbReference type="Proteomes" id="UP001597521">
    <property type="component" value="Unassembled WGS sequence"/>
</dbReference>
<keyword evidence="2" id="KW-1185">Reference proteome</keyword>
<protein>
    <submittedName>
        <fullName evidence="1">YbjN domain-containing protein</fullName>
    </submittedName>
</protein>
<name>A0ABW5QH99_9HYPH</name>
<evidence type="ECO:0000313" key="2">
    <source>
        <dbReference type="Proteomes" id="UP001597521"/>
    </source>
</evidence>
<gene>
    <name evidence="1" type="ORF">ACFSX5_03600</name>
</gene>
<sequence length="166" mass="18868">MSLLQFAPDRTVHPVDIIEHIASINDWTFERQDADEISISVRGGWSDYHVSFNWMEDLESLHIACAFDLKAPEGRRNEIKQLITLINEQLWIGHFDIWHKEGVVLFRNSHLLTGGAEVSPQQCEALLRSATDSCDLYYQAFQFVVWAGKAASEALSQVMFETVGEA</sequence>
<dbReference type="EMBL" id="JBHUNP010000001">
    <property type="protein sequence ID" value="MFD2646876.1"/>
    <property type="molecule type" value="Genomic_DNA"/>
</dbReference>
<proteinExistence type="predicted"/>
<comment type="caution">
    <text evidence="1">The sequence shown here is derived from an EMBL/GenBank/DDBJ whole genome shotgun (WGS) entry which is preliminary data.</text>
</comment>